<dbReference type="InterPro" id="IPR029068">
    <property type="entry name" value="Glyas_Bleomycin-R_OHBP_Dase"/>
</dbReference>
<name>A0A2T6FTM9_9BACL</name>
<dbReference type="PROSITE" id="PS51819">
    <property type="entry name" value="VOC"/>
    <property type="match status" value="1"/>
</dbReference>
<gene>
    <name evidence="2" type="ORF">C8Z91_32155</name>
</gene>
<dbReference type="InterPro" id="IPR037523">
    <property type="entry name" value="VOC_core"/>
</dbReference>
<proteinExistence type="predicted"/>
<dbReference type="Proteomes" id="UP000244184">
    <property type="component" value="Unassembled WGS sequence"/>
</dbReference>
<dbReference type="SUPFAM" id="SSF54593">
    <property type="entry name" value="Glyoxalase/Bleomycin resistance protein/Dihydroxybiphenyl dioxygenase"/>
    <property type="match status" value="1"/>
</dbReference>
<evidence type="ECO:0000259" key="1">
    <source>
        <dbReference type="PROSITE" id="PS51819"/>
    </source>
</evidence>
<reference evidence="2 3" key="1">
    <citation type="submission" date="2018-03" db="EMBL/GenBank/DDBJ databases">
        <title>Genome sequence of Paenibacillus elgii strain AC13 an antimicrobial compound producing bacteria.</title>
        <authorList>
            <person name="Kurokawa A.S."/>
            <person name="Araujo J.F."/>
            <person name="Costa R.A."/>
            <person name="Ortega D.B."/>
            <person name="Pires A.S."/>
            <person name="Pappas G.J.Jr."/>
            <person name="Franco O.L."/>
            <person name="Barreto C."/>
            <person name="Magalhaes B.S."/>
            <person name="Kruger R.H."/>
        </authorList>
    </citation>
    <scope>NUCLEOTIDE SEQUENCE [LARGE SCALE GENOMIC DNA]</scope>
    <source>
        <strain evidence="2 3">AC13</strain>
    </source>
</reference>
<evidence type="ECO:0000313" key="2">
    <source>
        <dbReference type="EMBL" id="PUA35260.1"/>
    </source>
</evidence>
<dbReference type="InterPro" id="IPR004360">
    <property type="entry name" value="Glyas_Fos-R_dOase_dom"/>
</dbReference>
<dbReference type="CDD" id="cd06587">
    <property type="entry name" value="VOC"/>
    <property type="match status" value="1"/>
</dbReference>
<evidence type="ECO:0000313" key="3">
    <source>
        <dbReference type="Proteomes" id="UP000244184"/>
    </source>
</evidence>
<accession>A0A2T6FTM9</accession>
<organism evidence="2 3">
    <name type="scientific">Paenibacillus elgii</name>
    <dbReference type="NCBI Taxonomy" id="189691"/>
    <lineage>
        <taxon>Bacteria</taxon>
        <taxon>Bacillati</taxon>
        <taxon>Bacillota</taxon>
        <taxon>Bacilli</taxon>
        <taxon>Bacillales</taxon>
        <taxon>Paenibacillaceae</taxon>
        <taxon>Paenibacillus</taxon>
    </lineage>
</organism>
<feature type="domain" description="VOC" evidence="1">
    <location>
        <begin position="26"/>
        <end position="133"/>
    </location>
</feature>
<dbReference type="EMBL" id="PYHP01000095">
    <property type="protein sequence ID" value="PUA35260.1"/>
    <property type="molecule type" value="Genomic_DNA"/>
</dbReference>
<comment type="caution">
    <text evidence="2">The sequence shown here is derived from an EMBL/GenBank/DDBJ whole genome shotgun (WGS) entry which is preliminary data.</text>
</comment>
<sequence>MANVRTSRTAVPITGGWIQVKHRLERIDTVLLRVPDLERTVRWYTETLGLKIKWRTDLIATLKAGDGTPITFVPQDAVKEECPFFNFYTSDLRGAYEEMKLLGVEVGPIRDYGTVQTFDFKDDSGQLLNVCHF</sequence>
<protein>
    <recommendedName>
        <fullName evidence="1">VOC domain-containing protein</fullName>
    </recommendedName>
</protein>
<dbReference type="Pfam" id="PF00903">
    <property type="entry name" value="Glyoxalase"/>
    <property type="match status" value="1"/>
</dbReference>
<dbReference type="Gene3D" id="3.10.180.10">
    <property type="entry name" value="2,3-Dihydroxybiphenyl 1,2-Dioxygenase, domain 1"/>
    <property type="match status" value="1"/>
</dbReference>
<dbReference type="AlphaFoldDB" id="A0A2T6FTM9"/>